<evidence type="ECO:0000313" key="2">
    <source>
        <dbReference type="EMBL" id="PJO63397.1"/>
    </source>
</evidence>
<feature type="compositionally biased region" description="Basic and acidic residues" evidence="1">
    <location>
        <begin position="1"/>
        <end position="23"/>
    </location>
</feature>
<evidence type="ECO:0000256" key="1">
    <source>
        <dbReference type="SAM" id="MobiDB-lite"/>
    </source>
</evidence>
<sequence length="59" mass="6392">MNTKDNGRTADDGRRKEGHDAALRQHGRAWRRDTAPKHGLGAPHRPRGAPAVPPPTHAA</sequence>
<gene>
    <name evidence="2" type="ORF">CWD88_25760</name>
</gene>
<organism evidence="2 3">
    <name type="scientific">Burkholderia pseudomallei</name>
    <name type="common">Pseudomonas pseudomallei</name>
    <dbReference type="NCBI Taxonomy" id="28450"/>
    <lineage>
        <taxon>Bacteria</taxon>
        <taxon>Pseudomonadati</taxon>
        <taxon>Pseudomonadota</taxon>
        <taxon>Betaproteobacteria</taxon>
        <taxon>Burkholderiales</taxon>
        <taxon>Burkholderiaceae</taxon>
        <taxon>Burkholderia</taxon>
        <taxon>pseudomallei group</taxon>
    </lineage>
</organism>
<comment type="caution">
    <text evidence="2">The sequence shown here is derived from an EMBL/GenBank/DDBJ whole genome shotgun (WGS) entry which is preliminary data.</text>
</comment>
<accession>A0AAX0U500</accession>
<dbReference type="AlphaFoldDB" id="A0AAX0U500"/>
<dbReference type="Proteomes" id="UP000231878">
    <property type="component" value="Unassembled WGS sequence"/>
</dbReference>
<name>A0AAX0U500_BURPE</name>
<reference evidence="2 3" key="1">
    <citation type="submission" date="2017-11" db="EMBL/GenBank/DDBJ databases">
        <title>Molecular characterization of Burkholderia pseudomallei and closely related isolates from Vietnam.</title>
        <authorList>
            <person name="Ustinov D.V."/>
            <person name="Antonov A.S."/>
            <person name="Avdusheva E.F."/>
            <person name="Shpak I.M."/>
            <person name="Zakharova I.B."/>
            <person name="Thi L.A."/>
            <person name="Teteryatnikova N."/>
            <person name="Lopasteyskaya Y.A."/>
            <person name="Kuzyutina J.A."/>
            <person name="Ngo T.N."/>
            <person name="Victorov D.V."/>
        </authorList>
    </citation>
    <scope>NUCLEOTIDE SEQUENCE [LARGE SCALE GENOMIC DNA]</scope>
    <source>
        <strain evidence="2 3">V1512</strain>
    </source>
</reference>
<protein>
    <submittedName>
        <fullName evidence="2">Uncharacterized protein</fullName>
    </submittedName>
</protein>
<evidence type="ECO:0000313" key="3">
    <source>
        <dbReference type="Proteomes" id="UP000231878"/>
    </source>
</evidence>
<dbReference type="EMBL" id="PHRB01000032">
    <property type="protein sequence ID" value="PJO63397.1"/>
    <property type="molecule type" value="Genomic_DNA"/>
</dbReference>
<proteinExistence type="predicted"/>
<feature type="region of interest" description="Disordered" evidence="1">
    <location>
        <begin position="1"/>
        <end position="59"/>
    </location>
</feature>